<keyword evidence="6" id="KW-1185">Reference proteome</keyword>
<evidence type="ECO:0000313" key="6">
    <source>
        <dbReference type="Proteomes" id="UP001642360"/>
    </source>
</evidence>
<evidence type="ECO:0000256" key="2">
    <source>
        <dbReference type="ARBA" id="ARBA00022842"/>
    </source>
</evidence>
<dbReference type="AlphaFoldDB" id="A0ABC8S9H8"/>
<evidence type="ECO:0000256" key="1">
    <source>
        <dbReference type="ARBA" id="ARBA00022723"/>
    </source>
</evidence>
<dbReference type="Gene3D" id="1.20.1110.10">
    <property type="entry name" value="Calcium-transporting ATPase, transmembrane domain"/>
    <property type="match status" value="2"/>
</dbReference>
<keyword evidence="3" id="KW-1133">Transmembrane helix</keyword>
<dbReference type="InterPro" id="IPR006068">
    <property type="entry name" value="ATPase_P-typ_cation-transptr_C"/>
</dbReference>
<evidence type="ECO:0000313" key="5">
    <source>
        <dbReference type="EMBL" id="CAK9152801.1"/>
    </source>
</evidence>
<feature type="transmembrane region" description="Helical" evidence="3">
    <location>
        <begin position="251"/>
        <end position="272"/>
    </location>
</feature>
<keyword evidence="3" id="KW-0812">Transmembrane</keyword>
<feature type="transmembrane region" description="Helical" evidence="3">
    <location>
        <begin position="141"/>
        <end position="161"/>
    </location>
</feature>
<dbReference type="SUPFAM" id="SSF81665">
    <property type="entry name" value="Calcium ATPase, transmembrane domain M"/>
    <property type="match status" value="2"/>
</dbReference>
<feature type="non-terminal residue" evidence="5">
    <location>
        <position position="1"/>
    </location>
</feature>
<keyword evidence="2" id="KW-0460">Magnesium</keyword>
<evidence type="ECO:0000256" key="3">
    <source>
        <dbReference type="SAM" id="Phobius"/>
    </source>
</evidence>
<accession>A0ABC8S9H8</accession>
<comment type="caution">
    <text evidence="5">The sequence shown here is derived from an EMBL/GenBank/DDBJ whole genome shotgun (WGS) entry which is preliminary data.</text>
</comment>
<feature type="transmembrane region" description="Helical" evidence="3">
    <location>
        <begin position="217"/>
        <end position="239"/>
    </location>
</feature>
<dbReference type="PANTHER" id="PTHR24093">
    <property type="entry name" value="CATION TRANSPORTING ATPASE"/>
    <property type="match status" value="1"/>
</dbReference>
<keyword evidence="3" id="KW-0472">Membrane</keyword>
<feature type="transmembrane region" description="Helical" evidence="3">
    <location>
        <begin position="40"/>
        <end position="62"/>
    </location>
</feature>
<protein>
    <recommendedName>
        <fullName evidence="4">Cation-transporting P-type ATPase C-terminal domain-containing protein</fullName>
    </recommendedName>
</protein>
<dbReference type="EMBL" id="CAUOFW020002294">
    <property type="protein sequence ID" value="CAK9152801.1"/>
    <property type="molecule type" value="Genomic_DNA"/>
</dbReference>
<evidence type="ECO:0000259" key="4">
    <source>
        <dbReference type="Pfam" id="PF00689"/>
    </source>
</evidence>
<sequence length="295" mass="32877">VAKESADVIILDDNFTTIVNVAKWGRTIYINIQKFVQFQLTVNVVALMINFLSACISGSGLLTVVQLLWVNLIMDTLGALALATEPPNEGLMDRPPVRRDVSFITKAMWRNIIGHSVYQLAVLLVLNYNGKQLLRLTGSDATAILKTFIFNAFVFCQMKLANIRKKLIMNPLSTSVYFVNPSGAIKNAPGRKKKEVFNEINSREIEKITFLRGMFDSWIFVGVMVSTVIFQVIIVQFLGTFASTVPLSWEMWLLSILIGAVSMPVAIVLKCIPVERENAKHHNGYDLLPSGPELA</sequence>
<name>A0ABC8S9H8_9AQUA</name>
<proteinExistence type="predicted"/>
<dbReference type="PANTHER" id="PTHR24093:SF462">
    <property type="entry name" value="CALCIUM-TRANSPORTING ATPASE 11, PLASMA MEMBRANE-TYPE-RELATED"/>
    <property type="match status" value="1"/>
</dbReference>
<dbReference type="InterPro" id="IPR023298">
    <property type="entry name" value="ATPase_P-typ_TM_dom_sf"/>
</dbReference>
<dbReference type="GO" id="GO:0046872">
    <property type="term" value="F:metal ion binding"/>
    <property type="evidence" value="ECO:0007669"/>
    <property type="project" value="UniProtKB-KW"/>
</dbReference>
<keyword evidence="1" id="KW-0479">Metal-binding</keyword>
<organism evidence="5 6">
    <name type="scientific">Ilex paraguariensis</name>
    <name type="common">yerba mate</name>
    <dbReference type="NCBI Taxonomy" id="185542"/>
    <lineage>
        <taxon>Eukaryota</taxon>
        <taxon>Viridiplantae</taxon>
        <taxon>Streptophyta</taxon>
        <taxon>Embryophyta</taxon>
        <taxon>Tracheophyta</taxon>
        <taxon>Spermatophyta</taxon>
        <taxon>Magnoliopsida</taxon>
        <taxon>eudicotyledons</taxon>
        <taxon>Gunneridae</taxon>
        <taxon>Pentapetalae</taxon>
        <taxon>asterids</taxon>
        <taxon>campanulids</taxon>
        <taxon>Aquifoliales</taxon>
        <taxon>Aquifoliaceae</taxon>
        <taxon>Ilex</taxon>
    </lineage>
</organism>
<dbReference type="Pfam" id="PF00689">
    <property type="entry name" value="Cation_ATPase_C"/>
    <property type="match status" value="2"/>
</dbReference>
<dbReference type="Proteomes" id="UP001642360">
    <property type="component" value="Unassembled WGS sequence"/>
</dbReference>
<feature type="domain" description="Cation-transporting P-type ATPase C-terminal" evidence="4">
    <location>
        <begin position="195"/>
        <end position="271"/>
    </location>
</feature>
<reference evidence="5 6" key="1">
    <citation type="submission" date="2024-02" db="EMBL/GenBank/DDBJ databases">
        <authorList>
            <person name="Vignale AGUSTIN F."/>
            <person name="Sosa J E."/>
            <person name="Modenutti C."/>
        </authorList>
    </citation>
    <scope>NUCLEOTIDE SEQUENCE [LARGE SCALE GENOMIC DNA]</scope>
</reference>
<feature type="domain" description="Cation-transporting P-type ATPase C-terminal" evidence="4">
    <location>
        <begin position="62"/>
        <end position="160"/>
    </location>
</feature>
<gene>
    <name evidence="5" type="ORF">ILEXP_LOCUS21032</name>
</gene>